<dbReference type="EMBL" id="NHRJ02000002">
    <property type="protein sequence ID" value="PZE22112.1"/>
    <property type="molecule type" value="Genomic_DNA"/>
</dbReference>
<evidence type="ECO:0000313" key="11">
    <source>
        <dbReference type="Proteomes" id="UP000214746"/>
    </source>
</evidence>
<feature type="transmembrane region" description="Helical" evidence="9">
    <location>
        <begin position="83"/>
        <end position="104"/>
    </location>
</feature>
<dbReference type="AlphaFoldDB" id="A0A2W1P343"/>
<dbReference type="GO" id="GO:0005886">
    <property type="term" value="C:plasma membrane"/>
    <property type="evidence" value="ECO:0007669"/>
    <property type="project" value="UniProtKB-SubCell"/>
</dbReference>
<dbReference type="RefSeq" id="WP_089199255.1">
    <property type="nucleotide sequence ID" value="NZ_NHRJ02000002.1"/>
</dbReference>
<dbReference type="Pfam" id="PF02632">
    <property type="entry name" value="BioY"/>
    <property type="match status" value="1"/>
</dbReference>
<keyword evidence="7 8" id="KW-0472">Membrane</keyword>
<dbReference type="Gene3D" id="1.10.1760.20">
    <property type="match status" value="1"/>
</dbReference>
<dbReference type="PANTHER" id="PTHR34295:SF4">
    <property type="entry name" value="BIOTIN TRANSPORTER BIOY-RELATED"/>
    <property type="match status" value="1"/>
</dbReference>
<feature type="transmembrane region" description="Helical" evidence="9">
    <location>
        <begin position="6"/>
        <end position="30"/>
    </location>
</feature>
<dbReference type="Proteomes" id="UP000214746">
    <property type="component" value="Unassembled WGS sequence"/>
</dbReference>
<evidence type="ECO:0000256" key="6">
    <source>
        <dbReference type="ARBA" id="ARBA00022989"/>
    </source>
</evidence>
<evidence type="ECO:0000256" key="1">
    <source>
        <dbReference type="ARBA" id="ARBA00004651"/>
    </source>
</evidence>
<accession>A0A2W1P343</accession>
<proteinExistence type="inferred from homology"/>
<keyword evidence="11" id="KW-1185">Reference proteome</keyword>
<reference evidence="10" key="1">
    <citation type="submission" date="2018-06" db="EMBL/GenBank/DDBJ databases">
        <title>Paenibacillus xerothermodurans sp. nov. an extremely dry heat resistant spore forming bacterium isolated from the soil of Cape Canaveral, Florida.</title>
        <authorList>
            <person name="Seuylemezian A."/>
            <person name="Kaur N."/>
            <person name="Patil P."/>
            <person name="Patil P."/>
            <person name="Mayilraj S."/>
            <person name="Vaishampayan P."/>
        </authorList>
    </citation>
    <scope>NUCLEOTIDE SEQUENCE [LARGE SCALE GENOMIC DNA]</scope>
    <source>
        <strain evidence="10">ATCC 27380</strain>
    </source>
</reference>
<evidence type="ECO:0000256" key="9">
    <source>
        <dbReference type="SAM" id="Phobius"/>
    </source>
</evidence>
<evidence type="ECO:0000313" key="10">
    <source>
        <dbReference type="EMBL" id="PZE22112.1"/>
    </source>
</evidence>
<evidence type="ECO:0000256" key="5">
    <source>
        <dbReference type="ARBA" id="ARBA00022692"/>
    </source>
</evidence>
<name>A0A2W1P343_PAEXE</name>
<sequence>MKIDLHLRGVVFSALFAALLAASSYFNINLGISPVPISMQNFVVMLAGAILGPLYGFFSMALVIVLTALGIPLIHGSGGIDLILGPTGGFLWAYPFAALLIGLAAKRIKGRGTAAFVAMFVAMELFGSLLLYITAVPWLAHVAGYSMQKAMVQGCYPFLPGDAAKAVLGALIVLPIRQVFPMARIVGAGATRSA</sequence>
<feature type="transmembrane region" description="Helical" evidence="9">
    <location>
        <begin position="42"/>
        <end position="71"/>
    </location>
</feature>
<evidence type="ECO:0000256" key="8">
    <source>
        <dbReference type="PIRNR" id="PIRNR016661"/>
    </source>
</evidence>
<dbReference type="PIRSF" id="PIRSF016661">
    <property type="entry name" value="BioY"/>
    <property type="match status" value="1"/>
</dbReference>
<evidence type="ECO:0000256" key="3">
    <source>
        <dbReference type="ARBA" id="ARBA00022448"/>
    </source>
</evidence>
<organism evidence="10 11">
    <name type="scientific">Paenibacillus xerothermodurans</name>
    <dbReference type="NCBI Taxonomy" id="1977292"/>
    <lineage>
        <taxon>Bacteria</taxon>
        <taxon>Bacillati</taxon>
        <taxon>Bacillota</taxon>
        <taxon>Bacilli</taxon>
        <taxon>Bacillales</taxon>
        <taxon>Paenibacillaceae</taxon>
        <taxon>Paenibacillus</taxon>
    </lineage>
</organism>
<keyword evidence="3 8" id="KW-0813">Transport</keyword>
<dbReference type="InterPro" id="IPR003784">
    <property type="entry name" value="BioY"/>
</dbReference>
<keyword evidence="6 9" id="KW-1133">Transmembrane helix</keyword>
<comment type="caution">
    <text evidence="10">The sequence shown here is derived from an EMBL/GenBank/DDBJ whole genome shotgun (WGS) entry which is preliminary data.</text>
</comment>
<evidence type="ECO:0000256" key="7">
    <source>
        <dbReference type="ARBA" id="ARBA00023136"/>
    </source>
</evidence>
<dbReference type="OrthoDB" id="9803495at2"/>
<feature type="transmembrane region" description="Helical" evidence="9">
    <location>
        <begin position="116"/>
        <end position="138"/>
    </location>
</feature>
<protein>
    <recommendedName>
        <fullName evidence="8">Biotin transporter</fullName>
    </recommendedName>
</protein>
<feature type="transmembrane region" description="Helical" evidence="9">
    <location>
        <begin position="158"/>
        <end position="176"/>
    </location>
</feature>
<keyword evidence="4 8" id="KW-1003">Cell membrane</keyword>
<keyword evidence="5 9" id="KW-0812">Transmembrane</keyword>
<gene>
    <name evidence="10" type="ORF">CBW46_006915</name>
</gene>
<evidence type="ECO:0000256" key="4">
    <source>
        <dbReference type="ARBA" id="ARBA00022475"/>
    </source>
</evidence>
<comment type="similarity">
    <text evidence="2 8">Belongs to the BioY family.</text>
</comment>
<evidence type="ECO:0000256" key="2">
    <source>
        <dbReference type="ARBA" id="ARBA00010692"/>
    </source>
</evidence>
<dbReference type="PANTHER" id="PTHR34295">
    <property type="entry name" value="BIOTIN TRANSPORTER BIOY"/>
    <property type="match status" value="1"/>
</dbReference>
<dbReference type="GO" id="GO:0015225">
    <property type="term" value="F:biotin transmembrane transporter activity"/>
    <property type="evidence" value="ECO:0007669"/>
    <property type="project" value="UniProtKB-UniRule"/>
</dbReference>
<comment type="subcellular location">
    <subcellularLocation>
        <location evidence="1 8">Cell membrane</location>
        <topology evidence="1 8">Multi-pass membrane protein</topology>
    </subcellularLocation>
</comment>